<dbReference type="Gene3D" id="3.10.450.50">
    <property type="match status" value="1"/>
</dbReference>
<keyword evidence="3" id="KW-1185">Reference proteome</keyword>
<accession>A0ABS7YBC2</accession>
<comment type="caution">
    <text evidence="2">The sequence shown here is derived from an EMBL/GenBank/DDBJ whole genome shotgun (WGS) entry which is preliminary data.</text>
</comment>
<feature type="chain" id="PRO_5045640184" evidence="1">
    <location>
        <begin position="24"/>
        <end position="185"/>
    </location>
</feature>
<dbReference type="RefSeq" id="WP_225239246.1">
    <property type="nucleotide sequence ID" value="NZ_JAHYBX010000005.1"/>
</dbReference>
<dbReference type="InterPro" id="IPR032710">
    <property type="entry name" value="NTF2-like_dom_sf"/>
</dbReference>
<name>A0ABS7YBC2_9BURK</name>
<dbReference type="SUPFAM" id="SSF54427">
    <property type="entry name" value="NTF2-like"/>
    <property type="match status" value="1"/>
</dbReference>
<gene>
    <name evidence="2" type="ORF">LE190_13825</name>
</gene>
<dbReference type="Proteomes" id="UP001198602">
    <property type="component" value="Unassembled WGS sequence"/>
</dbReference>
<evidence type="ECO:0000313" key="2">
    <source>
        <dbReference type="EMBL" id="MCA1856995.1"/>
    </source>
</evidence>
<dbReference type="EMBL" id="JAHYBX010000005">
    <property type="protein sequence ID" value="MCA1856995.1"/>
    <property type="molecule type" value="Genomic_DNA"/>
</dbReference>
<protein>
    <submittedName>
        <fullName evidence="2">Nuclear transport factor 2 family protein</fullName>
    </submittedName>
</protein>
<proteinExistence type="predicted"/>
<sequence length="185" mass="20709">MKRPTALAFALALHLLSPQAAQAAQASPAAPRQQAEQEIARVVEVFRNAIINKDKEAFLKLFLKEDITWSGVTADKSIDMLYANRPNPALRRPPKVFSSSPRAFIESIVAERERSEETFANLRIDSDGDVAQVWFDYSFLSDGRKQNWGKESWQMVRTEAGWKIAAVIWSQELSPMPPPAAAPAR</sequence>
<keyword evidence="1" id="KW-0732">Signal</keyword>
<evidence type="ECO:0000313" key="3">
    <source>
        <dbReference type="Proteomes" id="UP001198602"/>
    </source>
</evidence>
<evidence type="ECO:0000256" key="1">
    <source>
        <dbReference type="SAM" id="SignalP"/>
    </source>
</evidence>
<reference evidence="2 3" key="1">
    <citation type="submission" date="2021-07" db="EMBL/GenBank/DDBJ databases">
        <title>Characterization of Violacein-producing bacteria and related species.</title>
        <authorList>
            <person name="Wilson H.S."/>
            <person name="De Leon M.E."/>
        </authorList>
    </citation>
    <scope>NUCLEOTIDE SEQUENCE [LARGE SCALE GENOMIC DNA]</scope>
    <source>
        <strain evidence="2 3">HSC-2F05</strain>
    </source>
</reference>
<feature type="signal peptide" evidence="1">
    <location>
        <begin position="1"/>
        <end position="23"/>
    </location>
</feature>
<organism evidence="2 3">
    <name type="scientific">Massilia hydrophila</name>
    <dbReference type="NCBI Taxonomy" id="3044279"/>
    <lineage>
        <taxon>Bacteria</taxon>
        <taxon>Pseudomonadati</taxon>
        <taxon>Pseudomonadota</taxon>
        <taxon>Betaproteobacteria</taxon>
        <taxon>Burkholderiales</taxon>
        <taxon>Oxalobacteraceae</taxon>
        <taxon>Telluria group</taxon>
        <taxon>Massilia</taxon>
    </lineage>
</organism>